<dbReference type="EMBL" id="AMZH03002081">
    <property type="protein sequence ID" value="RRT76841.1"/>
    <property type="molecule type" value="Genomic_DNA"/>
</dbReference>
<proteinExistence type="predicted"/>
<reference evidence="1 2" key="1">
    <citation type="journal article" date="2014" name="Agronomy (Basel)">
        <title>A Draft Genome Sequence for Ensete ventricosum, the Drought-Tolerant Tree Against Hunger.</title>
        <authorList>
            <person name="Harrison J."/>
            <person name="Moore K.A."/>
            <person name="Paszkiewicz K."/>
            <person name="Jones T."/>
            <person name="Grant M."/>
            <person name="Ambacheew D."/>
            <person name="Muzemil S."/>
            <person name="Studholme D.J."/>
        </authorList>
    </citation>
    <scope>NUCLEOTIDE SEQUENCE [LARGE SCALE GENOMIC DNA]</scope>
</reference>
<accession>A0A427AL10</accession>
<dbReference type="AlphaFoldDB" id="A0A427AL10"/>
<dbReference type="Proteomes" id="UP000287651">
    <property type="component" value="Unassembled WGS sequence"/>
</dbReference>
<organism evidence="1 2">
    <name type="scientific">Ensete ventricosum</name>
    <name type="common">Abyssinian banana</name>
    <name type="synonym">Musa ensete</name>
    <dbReference type="NCBI Taxonomy" id="4639"/>
    <lineage>
        <taxon>Eukaryota</taxon>
        <taxon>Viridiplantae</taxon>
        <taxon>Streptophyta</taxon>
        <taxon>Embryophyta</taxon>
        <taxon>Tracheophyta</taxon>
        <taxon>Spermatophyta</taxon>
        <taxon>Magnoliopsida</taxon>
        <taxon>Liliopsida</taxon>
        <taxon>Zingiberales</taxon>
        <taxon>Musaceae</taxon>
        <taxon>Ensete</taxon>
    </lineage>
</organism>
<evidence type="ECO:0000313" key="2">
    <source>
        <dbReference type="Proteomes" id="UP000287651"/>
    </source>
</evidence>
<sequence length="88" mass="9642">MQCLPRGGQLRLSCHPDVQPAKACFRRTPRDGLDAADARDVDLAGRGGFGKIYPRHRSLGWHPTYVQRLKEGGDPEVVATDEGRASEA</sequence>
<gene>
    <name evidence="1" type="ORF">B296_00029567</name>
</gene>
<evidence type="ECO:0000313" key="1">
    <source>
        <dbReference type="EMBL" id="RRT76841.1"/>
    </source>
</evidence>
<name>A0A427AL10_ENSVE</name>
<comment type="caution">
    <text evidence="1">The sequence shown here is derived from an EMBL/GenBank/DDBJ whole genome shotgun (WGS) entry which is preliminary data.</text>
</comment>
<protein>
    <submittedName>
        <fullName evidence="1">Uncharacterized protein</fullName>
    </submittedName>
</protein>